<evidence type="ECO:0000313" key="2">
    <source>
        <dbReference type="EMBL" id="KKT49605.1"/>
    </source>
</evidence>
<feature type="chain" id="PRO_5002537701" evidence="1">
    <location>
        <begin position="22"/>
        <end position="97"/>
    </location>
</feature>
<sequence length="97" mass="10557">MSNSSRNIVIGLMIFFLVACAPSGVPVTADSPRTYPTHLVCYQQGVAVVDAVTTDGVSLESVDVGEWIIRAWVWDDAYGHHFIERSDSLACSETPAR</sequence>
<dbReference type="AlphaFoldDB" id="A0A0G1HRQ8"/>
<gene>
    <name evidence="2" type="ORF">UW41_C0004G0026</name>
</gene>
<dbReference type="STRING" id="1618392.UW41_C0004G0026"/>
<keyword evidence="1" id="KW-0732">Signal</keyword>
<dbReference type="EMBL" id="LCIE01000004">
    <property type="protein sequence ID" value="KKT49605.1"/>
    <property type="molecule type" value="Genomic_DNA"/>
</dbReference>
<organism evidence="2 3">
    <name type="scientific">Candidatus Collierbacteria bacterium GW2011_GWC2_44_18</name>
    <dbReference type="NCBI Taxonomy" id="1618392"/>
    <lineage>
        <taxon>Bacteria</taxon>
        <taxon>Candidatus Collieribacteriota</taxon>
    </lineage>
</organism>
<accession>A0A0G1HRQ8</accession>
<proteinExistence type="predicted"/>
<dbReference type="Proteomes" id="UP000034172">
    <property type="component" value="Unassembled WGS sequence"/>
</dbReference>
<comment type="caution">
    <text evidence="2">The sequence shown here is derived from an EMBL/GenBank/DDBJ whole genome shotgun (WGS) entry which is preliminary data.</text>
</comment>
<evidence type="ECO:0000256" key="1">
    <source>
        <dbReference type="SAM" id="SignalP"/>
    </source>
</evidence>
<protein>
    <submittedName>
        <fullName evidence="2">Uncharacterized protein</fullName>
    </submittedName>
</protein>
<dbReference type="PROSITE" id="PS51257">
    <property type="entry name" value="PROKAR_LIPOPROTEIN"/>
    <property type="match status" value="1"/>
</dbReference>
<name>A0A0G1HRQ8_9BACT</name>
<reference evidence="2 3" key="1">
    <citation type="journal article" date="2015" name="Nature">
        <title>rRNA introns, odd ribosomes, and small enigmatic genomes across a large radiation of phyla.</title>
        <authorList>
            <person name="Brown C.T."/>
            <person name="Hug L.A."/>
            <person name="Thomas B.C."/>
            <person name="Sharon I."/>
            <person name="Castelle C.J."/>
            <person name="Singh A."/>
            <person name="Wilkins M.J."/>
            <person name="Williams K.H."/>
            <person name="Banfield J.F."/>
        </authorList>
    </citation>
    <scope>NUCLEOTIDE SEQUENCE [LARGE SCALE GENOMIC DNA]</scope>
</reference>
<feature type="signal peptide" evidence="1">
    <location>
        <begin position="1"/>
        <end position="21"/>
    </location>
</feature>
<evidence type="ECO:0000313" key="3">
    <source>
        <dbReference type="Proteomes" id="UP000034172"/>
    </source>
</evidence>